<reference evidence="1 2" key="1">
    <citation type="journal article" date="2017" name="Int. J. Parasitol.">
        <title>The genome of the protozoan parasite Cystoisospora suis and a reverse vaccinology approach to identify vaccine candidates.</title>
        <authorList>
            <person name="Palmieri N."/>
            <person name="Shrestha A."/>
            <person name="Ruttkowski B."/>
            <person name="Beck T."/>
            <person name="Vogl C."/>
            <person name="Tomley F."/>
            <person name="Blake D.P."/>
            <person name="Joachim A."/>
        </authorList>
    </citation>
    <scope>NUCLEOTIDE SEQUENCE [LARGE SCALE GENOMIC DNA]</scope>
    <source>
        <strain evidence="1 2">Wien I</strain>
    </source>
</reference>
<organism evidence="1 2">
    <name type="scientific">Cystoisospora suis</name>
    <dbReference type="NCBI Taxonomy" id="483139"/>
    <lineage>
        <taxon>Eukaryota</taxon>
        <taxon>Sar</taxon>
        <taxon>Alveolata</taxon>
        <taxon>Apicomplexa</taxon>
        <taxon>Conoidasida</taxon>
        <taxon>Coccidia</taxon>
        <taxon>Eucoccidiorida</taxon>
        <taxon>Eimeriorina</taxon>
        <taxon>Sarcocystidae</taxon>
        <taxon>Cystoisospora</taxon>
    </lineage>
</organism>
<keyword evidence="2" id="KW-1185">Reference proteome</keyword>
<feature type="non-terminal residue" evidence="1">
    <location>
        <position position="1"/>
    </location>
</feature>
<evidence type="ECO:0000313" key="1">
    <source>
        <dbReference type="EMBL" id="PHJ21790.1"/>
    </source>
</evidence>
<dbReference type="VEuPathDB" id="ToxoDB:CSUI_004360"/>
<proteinExistence type="predicted"/>
<gene>
    <name evidence="1" type="ORF">CSUI_004360</name>
</gene>
<dbReference type="Proteomes" id="UP000221165">
    <property type="component" value="Unassembled WGS sequence"/>
</dbReference>
<dbReference type="AlphaFoldDB" id="A0A2C6KMT6"/>
<dbReference type="EMBL" id="MIGC01002018">
    <property type="protein sequence ID" value="PHJ21790.1"/>
    <property type="molecule type" value="Genomic_DNA"/>
</dbReference>
<name>A0A2C6KMT6_9APIC</name>
<evidence type="ECO:0000313" key="2">
    <source>
        <dbReference type="Proteomes" id="UP000221165"/>
    </source>
</evidence>
<dbReference type="RefSeq" id="XP_067923470.1">
    <property type="nucleotide sequence ID" value="XM_068064552.1"/>
</dbReference>
<sequence length="111" mass="12077">QPNLLKSRASLAHNTKTTGAKPISDVVPVSREEFVRLLTSTLQQEFPDDDGLAQLFVTVALEPALKRSASVASLKKQIGAFIDLMGVDELGYSGSRLRSVLDIFQEFPSSD</sequence>
<protein>
    <submittedName>
        <fullName evidence="1">Uncharacterized protein</fullName>
    </submittedName>
</protein>
<dbReference type="GeneID" id="94427763"/>
<dbReference type="OrthoDB" id="328804at2759"/>
<accession>A0A2C6KMT6</accession>
<comment type="caution">
    <text evidence="1">The sequence shown here is derived from an EMBL/GenBank/DDBJ whole genome shotgun (WGS) entry which is preliminary data.</text>
</comment>